<dbReference type="OrthoDB" id="2366030at2"/>
<evidence type="ECO:0000256" key="2">
    <source>
        <dbReference type="SAM" id="Phobius"/>
    </source>
</evidence>
<organism evidence="3 4">
    <name type="scientific">Planococcus salinus</name>
    <dbReference type="NCBI Taxonomy" id="1848460"/>
    <lineage>
        <taxon>Bacteria</taxon>
        <taxon>Bacillati</taxon>
        <taxon>Bacillota</taxon>
        <taxon>Bacilli</taxon>
        <taxon>Bacillales</taxon>
        <taxon>Caryophanaceae</taxon>
        <taxon>Planococcus</taxon>
    </lineage>
</organism>
<name>A0A3M8P6N1_9BACL</name>
<evidence type="ECO:0000313" key="3">
    <source>
        <dbReference type="EMBL" id="RNF39327.1"/>
    </source>
</evidence>
<protein>
    <submittedName>
        <fullName evidence="3">DUF948 domain-containing protein</fullName>
    </submittedName>
</protein>
<sequence length="147" mass="16129">MDSTMWLYIALAIIVAGLIVAGIGVGLLVAGMKEPMKEIKGSMNNLKERMDKLKLETTALQHHTEELKEDMQQKSEKVSVLVNAAKGAKNSVTDLNSVVRSTTTDIASRVDHDRGNTILVNQWKNRAAILINLWGKRQASKNKSSAS</sequence>
<feature type="coiled-coil region" evidence="1">
    <location>
        <begin position="36"/>
        <end position="63"/>
    </location>
</feature>
<keyword evidence="1" id="KW-0175">Coiled coil</keyword>
<gene>
    <name evidence="3" type="ORF">EEX84_09575</name>
</gene>
<dbReference type="RefSeq" id="WP_123165418.1">
    <property type="nucleotide sequence ID" value="NZ_RIAX01000006.1"/>
</dbReference>
<dbReference type="EMBL" id="RIAX01000006">
    <property type="protein sequence ID" value="RNF39327.1"/>
    <property type="molecule type" value="Genomic_DNA"/>
</dbReference>
<evidence type="ECO:0000313" key="4">
    <source>
        <dbReference type="Proteomes" id="UP000275473"/>
    </source>
</evidence>
<keyword evidence="2" id="KW-0472">Membrane</keyword>
<keyword evidence="2" id="KW-1133">Transmembrane helix</keyword>
<dbReference type="AlphaFoldDB" id="A0A3M8P6N1"/>
<dbReference type="InterPro" id="IPR009293">
    <property type="entry name" value="UPF0478"/>
</dbReference>
<comment type="caution">
    <text evidence="3">The sequence shown here is derived from an EMBL/GenBank/DDBJ whole genome shotgun (WGS) entry which is preliminary data.</text>
</comment>
<proteinExistence type="predicted"/>
<dbReference type="PANTHER" id="PTHR40070">
    <property type="entry name" value="UPF0478 PROTEIN YTXG"/>
    <property type="match status" value="1"/>
</dbReference>
<keyword evidence="2" id="KW-0812">Transmembrane</keyword>
<dbReference type="Proteomes" id="UP000275473">
    <property type="component" value="Unassembled WGS sequence"/>
</dbReference>
<accession>A0A3M8P6N1</accession>
<dbReference type="Pfam" id="PF06103">
    <property type="entry name" value="DUF948"/>
    <property type="match status" value="1"/>
</dbReference>
<evidence type="ECO:0000256" key="1">
    <source>
        <dbReference type="SAM" id="Coils"/>
    </source>
</evidence>
<dbReference type="PANTHER" id="PTHR40070:SF1">
    <property type="entry name" value="UPF0478 PROTEIN YTXG"/>
    <property type="match status" value="1"/>
</dbReference>
<feature type="transmembrane region" description="Helical" evidence="2">
    <location>
        <begin position="6"/>
        <end position="30"/>
    </location>
</feature>
<keyword evidence="4" id="KW-1185">Reference proteome</keyword>
<reference evidence="3 4" key="1">
    <citation type="journal article" date="2018" name="Int. J. Syst. Evol. Microbiol.">
        <title>Planococcus salinus sp. nov., a moderately halophilic bacterium isolated from a saline-alkali soil.</title>
        <authorList>
            <person name="Gan L."/>
        </authorList>
    </citation>
    <scope>NUCLEOTIDE SEQUENCE [LARGE SCALE GENOMIC DNA]</scope>
    <source>
        <strain evidence="3 4">LCB217</strain>
    </source>
</reference>